<dbReference type="HOGENOM" id="CLU_2886806_0_0_1"/>
<feature type="compositionally biased region" description="Basic and acidic residues" evidence="1">
    <location>
        <begin position="1"/>
        <end position="17"/>
    </location>
</feature>
<feature type="region of interest" description="Disordered" evidence="1">
    <location>
        <begin position="1"/>
        <end position="38"/>
    </location>
</feature>
<evidence type="ECO:0000313" key="3">
    <source>
        <dbReference type="Proteomes" id="UP000016932"/>
    </source>
</evidence>
<dbReference type="GeneID" id="19337929"/>
<dbReference type="KEGG" id="pfj:MYCFIDRAFT_213553"/>
<evidence type="ECO:0000256" key="1">
    <source>
        <dbReference type="SAM" id="MobiDB-lite"/>
    </source>
</evidence>
<dbReference type="AlphaFoldDB" id="N1Q8H3"/>
<proteinExistence type="predicted"/>
<reference evidence="2 3" key="1">
    <citation type="journal article" date="2012" name="PLoS Pathog.">
        <title>Diverse lifestyles and strategies of plant pathogenesis encoded in the genomes of eighteen Dothideomycetes fungi.</title>
        <authorList>
            <person name="Ohm R.A."/>
            <person name="Feau N."/>
            <person name="Henrissat B."/>
            <person name="Schoch C.L."/>
            <person name="Horwitz B.A."/>
            <person name="Barry K.W."/>
            <person name="Condon B.J."/>
            <person name="Copeland A.C."/>
            <person name="Dhillon B."/>
            <person name="Glaser F."/>
            <person name="Hesse C.N."/>
            <person name="Kosti I."/>
            <person name="LaButti K."/>
            <person name="Lindquist E.A."/>
            <person name="Lucas S."/>
            <person name="Salamov A.A."/>
            <person name="Bradshaw R.E."/>
            <person name="Ciuffetti L."/>
            <person name="Hamelin R.C."/>
            <person name="Kema G.H.J."/>
            <person name="Lawrence C."/>
            <person name="Scott J.A."/>
            <person name="Spatafora J.W."/>
            <person name="Turgeon B.G."/>
            <person name="de Wit P.J.G.M."/>
            <person name="Zhong S."/>
            <person name="Goodwin S.B."/>
            <person name="Grigoriev I.V."/>
        </authorList>
    </citation>
    <scope>NUCLEOTIDE SEQUENCE [LARGE SCALE GENOMIC DNA]</scope>
    <source>
        <strain evidence="2 3">CIRAD86</strain>
    </source>
</reference>
<organism evidence="2 3">
    <name type="scientific">Pseudocercospora fijiensis (strain CIRAD86)</name>
    <name type="common">Black leaf streak disease fungus</name>
    <name type="synonym">Mycosphaerella fijiensis</name>
    <dbReference type="NCBI Taxonomy" id="383855"/>
    <lineage>
        <taxon>Eukaryota</taxon>
        <taxon>Fungi</taxon>
        <taxon>Dikarya</taxon>
        <taxon>Ascomycota</taxon>
        <taxon>Pezizomycotina</taxon>
        <taxon>Dothideomycetes</taxon>
        <taxon>Dothideomycetidae</taxon>
        <taxon>Mycosphaerellales</taxon>
        <taxon>Mycosphaerellaceae</taxon>
        <taxon>Pseudocercospora</taxon>
    </lineage>
</organism>
<name>N1Q8H3_PSEFD</name>
<evidence type="ECO:0000313" key="2">
    <source>
        <dbReference type="EMBL" id="EME89164.1"/>
    </source>
</evidence>
<dbReference type="VEuPathDB" id="FungiDB:MYCFIDRAFT_213553"/>
<keyword evidence="3" id="KW-1185">Reference proteome</keyword>
<sequence length="63" mass="7132">MRKLRDREVRVEGDKMVETVSPTHSPQPPSTPHSHHSDHALTCKVPACGLADHEFDHWESGYT</sequence>
<dbReference type="EMBL" id="KB446555">
    <property type="protein sequence ID" value="EME89164.1"/>
    <property type="molecule type" value="Genomic_DNA"/>
</dbReference>
<gene>
    <name evidence="2" type="ORF">MYCFIDRAFT_213553</name>
</gene>
<dbReference type="eggNOG" id="ENOG502S3XI">
    <property type="taxonomic scope" value="Eukaryota"/>
</dbReference>
<dbReference type="Proteomes" id="UP000016932">
    <property type="component" value="Unassembled WGS sequence"/>
</dbReference>
<accession>N1Q8H3</accession>
<dbReference type="RefSeq" id="XP_007921905.1">
    <property type="nucleotide sequence ID" value="XM_007923714.1"/>
</dbReference>
<protein>
    <submittedName>
        <fullName evidence="2">Uncharacterized protein</fullName>
    </submittedName>
</protein>